<evidence type="ECO:0000256" key="2">
    <source>
        <dbReference type="ARBA" id="ARBA00005587"/>
    </source>
</evidence>
<dbReference type="AlphaFoldDB" id="A0AAV9XL42"/>
<feature type="transmembrane region" description="Helical" evidence="7">
    <location>
        <begin position="85"/>
        <end position="104"/>
    </location>
</feature>
<sequence length="381" mass="41747">MASEKEIEQAYASSDNRNMSQTQGQGSYSPPGSSQNNENSKDRLDRIRTAATIPISAEMFEKLYLTPENRVHGDLRKTFGNPTPIAIVGFIMSITPLSMDLMGWRGAGNVGSASLASYYFLGGMCSLIGGLLEFFLGNTFPFVVFTAFSGFWFTLGGTLTPWFNAMGAYSTSGTNAVEGAATVGFNASFGFYFLSWGFICLVFLVCSLRTNIVFVILFTGLELTFGLLTGVYFYAAEGNASTAHRLTVGAGACALVAGVCGWYIFVAQLLAALDFPFEVWSPVLDPKTIHRASLANSSFKPRSCQLVILVALFSQQQNVEREILVHARRFKKKKMKGVHVTAGKIFSFVNYIVSTFLVCENAFRSKISSFTMSLVWERTHC</sequence>
<evidence type="ECO:0008006" key="10">
    <source>
        <dbReference type="Google" id="ProtNLM"/>
    </source>
</evidence>
<dbReference type="InterPro" id="IPR000791">
    <property type="entry name" value="Gpr1/Fun34/SatP-like"/>
</dbReference>
<feature type="compositionally biased region" description="Low complexity" evidence="6">
    <location>
        <begin position="20"/>
        <end position="35"/>
    </location>
</feature>
<dbReference type="PANTHER" id="PTHR31123">
    <property type="entry name" value="ACCUMULATION OF DYADS PROTEIN 2-RELATED"/>
    <property type="match status" value="1"/>
</dbReference>
<keyword evidence="5 7" id="KW-0472">Membrane</keyword>
<dbReference type="InterPro" id="IPR051633">
    <property type="entry name" value="AceTr"/>
</dbReference>
<feature type="transmembrane region" description="Helical" evidence="7">
    <location>
        <begin position="183"/>
        <end position="205"/>
    </location>
</feature>
<dbReference type="PANTHER" id="PTHR31123:SF4">
    <property type="entry name" value="PROTEIN ALCS"/>
    <property type="match status" value="1"/>
</dbReference>
<feature type="transmembrane region" description="Helical" evidence="7">
    <location>
        <begin position="338"/>
        <end position="358"/>
    </location>
</feature>
<feature type="transmembrane region" description="Helical" evidence="7">
    <location>
        <begin position="212"/>
        <end position="234"/>
    </location>
</feature>
<comment type="similarity">
    <text evidence="2">Belongs to the acetate uptake transporter (AceTr) (TC 2.A.96) family.</text>
</comment>
<evidence type="ECO:0000256" key="4">
    <source>
        <dbReference type="ARBA" id="ARBA00022989"/>
    </source>
</evidence>
<keyword evidence="4 7" id="KW-1133">Transmembrane helix</keyword>
<dbReference type="EMBL" id="JAVHJO010000002">
    <property type="protein sequence ID" value="KAK6542844.1"/>
    <property type="molecule type" value="Genomic_DNA"/>
</dbReference>
<feature type="transmembrane region" description="Helical" evidence="7">
    <location>
        <begin position="116"/>
        <end position="135"/>
    </location>
</feature>
<organism evidence="8 9">
    <name type="scientific">Orbilia ellipsospora</name>
    <dbReference type="NCBI Taxonomy" id="2528407"/>
    <lineage>
        <taxon>Eukaryota</taxon>
        <taxon>Fungi</taxon>
        <taxon>Dikarya</taxon>
        <taxon>Ascomycota</taxon>
        <taxon>Pezizomycotina</taxon>
        <taxon>Orbiliomycetes</taxon>
        <taxon>Orbiliales</taxon>
        <taxon>Orbiliaceae</taxon>
        <taxon>Orbilia</taxon>
    </lineage>
</organism>
<protein>
    <recommendedName>
        <fullName evidence="10">GPR1/FUN34/YaaH-class plasma membrane protein</fullName>
    </recommendedName>
</protein>
<evidence type="ECO:0000256" key="7">
    <source>
        <dbReference type="SAM" id="Phobius"/>
    </source>
</evidence>
<name>A0AAV9XL42_9PEZI</name>
<comment type="subcellular location">
    <subcellularLocation>
        <location evidence="1">Membrane</location>
        <topology evidence="1">Multi-pass membrane protein</topology>
    </subcellularLocation>
</comment>
<evidence type="ECO:0000313" key="9">
    <source>
        <dbReference type="Proteomes" id="UP001365542"/>
    </source>
</evidence>
<keyword evidence="9" id="KW-1185">Reference proteome</keyword>
<accession>A0AAV9XL42</accession>
<proteinExistence type="inferred from homology"/>
<feature type="transmembrane region" description="Helical" evidence="7">
    <location>
        <begin position="246"/>
        <end position="266"/>
    </location>
</feature>
<evidence type="ECO:0000313" key="8">
    <source>
        <dbReference type="EMBL" id="KAK6542844.1"/>
    </source>
</evidence>
<gene>
    <name evidence="8" type="ORF">TWF694_006783</name>
</gene>
<dbReference type="Proteomes" id="UP001365542">
    <property type="component" value="Unassembled WGS sequence"/>
</dbReference>
<evidence type="ECO:0000256" key="5">
    <source>
        <dbReference type="ARBA" id="ARBA00023136"/>
    </source>
</evidence>
<evidence type="ECO:0000256" key="1">
    <source>
        <dbReference type="ARBA" id="ARBA00004141"/>
    </source>
</evidence>
<reference evidence="8 9" key="1">
    <citation type="submission" date="2019-10" db="EMBL/GenBank/DDBJ databases">
        <authorList>
            <person name="Palmer J.M."/>
        </authorList>
    </citation>
    <scope>NUCLEOTIDE SEQUENCE [LARGE SCALE GENOMIC DNA]</scope>
    <source>
        <strain evidence="8 9">TWF694</strain>
    </source>
</reference>
<comment type="caution">
    <text evidence="8">The sequence shown here is derived from an EMBL/GenBank/DDBJ whole genome shotgun (WGS) entry which is preliminary data.</text>
</comment>
<dbReference type="Pfam" id="PF01184">
    <property type="entry name" value="Gpr1_Fun34_YaaH"/>
    <property type="match status" value="1"/>
</dbReference>
<dbReference type="GO" id="GO:0005886">
    <property type="term" value="C:plasma membrane"/>
    <property type="evidence" value="ECO:0007669"/>
    <property type="project" value="TreeGrafter"/>
</dbReference>
<dbReference type="GO" id="GO:0015123">
    <property type="term" value="F:acetate transmembrane transporter activity"/>
    <property type="evidence" value="ECO:0007669"/>
    <property type="project" value="TreeGrafter"/>
</dbReference>
<evidence type="ECO:0000256" key="6">
    <source>
        <dbReference type="SAM" id="MobiDB-lite"/>
    </source>
</evidence>
<feature type="region of interest" description="Disordered" evidence="6">
    <location>
        <begin position="1"/>
        <end position="42"/>
    </location>
</feature>
<feature type="transmembrane region" description="Helical" evidence="7">
    <location>
        <begin position="142"/>
        <end position="163"/>
    </location>
</feature>
<keyword evidence="3 7" id="KW-0812">Transmembrane</keyword>
<evidence type="ECO:0000256" key="3">
    <source>
        <dbReference type="ARBA" id="ARBA00022692"/>
    </source>
</evidence>